<feature type="transmembrane region" description="Helical" evidence="3">
    <location>
        <begin position="501"/>
        <end position="521"/>
    </location>
</feature>
<feature type="transmembrane region" description="Helical" evidence="3">
    <location>
        <begin position="193"/>
        <end position="213"/>
    </location>
</feature>
<reference evidence="4" key="1">
    <citation type="submission" date="2022-03" db="EMBL/GenBank/DDBJ databases">
        <authorList>
            <person name="Martin C."/>
        </authorList>
    </citation>
    <scope>NUCLEOTIDE SEQUENCE</scope>
</reference>
<evidence type="ECO:0000313" key="4">
    <source>
        <dbReference type="EMBL" id="CAH1781714.1"/>
    </source>
</evidence>
<comment type="subcellular location">
    <subcellularLocation>
        <location evidence="1">Membrane</location>
        <topology evidence="1">Multi-pass membrane protein</topology>
    </subcellularLocation>
</comment>
<name>A0A8J1V1K0_OWEFU</name>
<keyword evidence="5" id="KW-1185">Reference proteome</keyword>
<feature type="transmembrane region" description="Helical" evidence="3">
    <location>
        <begin position="225"/>
        <end position="243"/>
    </location>
</feature>
<feature type="transmembrane region" description="Helical" evidence="3">
    <location>
        <begin position="66"/>
        <end position="85"/>
    </location>
</feature>
<dbReference type="SUPFAM" id="SSF103473">
    <property type="entry name" value="MFS general substrate transporter"/>
    <property type="match status" value="1"/>
</dbReference>
<evidence type="ECO:0000313" key="5">
    <source>
        <dbReference type="Proteomes" id="UP000749559"/>
    </source>
</evidence>
<feature type="transmembrane region" description="Helical" evidence="3">
    <location>
        <begin position="161"/>
        <end position="186"/>
    </location>
</feature>
<dbReference type="CDD" id="cd17352">
    <property type="entry name" value="MFS_MCT_SLC16"/>
    <property type="match status" value="1"/>
</dbReference>
<organism evidence="4 5">
    <name type="scientific">Owenia fusiformis</name>
    <name type="common">Polychaete worm</name>
    <dbReference type="NCBI Taxonomy" id="6347"/>
    <lineage>
        <taxon>Eukaryota</taxon>
        <taxon>Metazoa</taxon>
        <taxon>Spiralia</taxon>
        <taxon>Lophotrochozoa</taxon>
        <taxon>Annelida</taxon>
        <taxon>Polychaeta</taxon>
        <taxon>Sedentaria</taxon>
        <taxon>Canalipalpata</taxon>
        <taxon>Sabellida</taxon>
        <taxon>Oweniida</taxon>
        <taxon>Oweniidae</taxon>
        <taxon>Owenia</taxon>
    </lineage>
</organism>
<keyword evidence="3" id="KW-1133">Transmembrane helix</keyword>
<feature type="transmembrane region" description="Helical" evidence="3">
    <location>
        <begin position="435"/>
        <end position="457"/>
    </location>
</feature>
<keyword evidence="3" id="KW-0472">Membrane</keyword>
<dbReference type="GO" id="GO:0008028">
    <property type="term" value="F:monocarboxylic acid transmembrane transporter activity"/>
    <property type="evidence" value="ECO:0007669"/>
    <property type="project" value="TreeGrafter"/>
</dbReference>
<evidence type="ECO:0000256" key="2">
    <source>
        <dbReference type="SAM" id="MobiDB-lite"/>
    </source>
</evidence>
<comment type="caution">
    <text evidence="4">The sequence shown here is derived from an EMBL/GenBank/DDBJ whole genome shotgun (WGS) entry which is preliminary data.</text>
</comment>
<dbReference type="PANTHER" id="PTHR11360">
    <property type="entry name" value="MONOCARBOXYLATE TRANSPORTER"/>
    <property type="match status" value="1"/>
</dbReference>
<proteinExistence type="predicted"/>
<feature type="transmembrane region" description="Helical" evidence="3">
    <location>
        <begin position="469"/>
        <end position="489"/>
    </location>
</feature>
<dbReference type="GO" id="GO:0016020">
    <property type="term" value="C:membrane"/>
    <property type="evidence" value="ECO:0007669"/>
    <property type="project" value="UniProtKB-SubCell"/>
</dbReference>
<evidence type="ECO:0000256" key="3">
    <source>
        <dbReference type="SAM" id="Phobius"/>
    </source>
</evidence>
<dbReference type="PROSITE" id="PS50850">
    <property type="entry name" value="MFS"/>
    <property type="match status" value="1"/>
</dbReference>
<feature type="compositionally biased region" description="Basic and acidic residues" evidence="2">
    <location>
        <begin position="1"/>
        <end position="17"/>
    </location>
</feature>
<dbReference type="OrthoDB" id="2213137at2759"/>
<dbReference type="Pfam" id="PF07690">
    <property type="entry name" value="MFS_1"/>
    <property type="match status" value="2"/>
</dbReference>
<keyword evidence="3" id="KW-0812">Transmembrane</keyword>
<feature type="transmembrane region" description="Helical" evidence="3">
    <location>
        <begin position="565"/>
        <end position="586"/>
    </location>
</feature>
<feature type="compositionally biased region" description="Basic and acidic residues" evidence="2">
    <location>
        <begin position="26"/>
        <end position="48"/>
    </location>
</feature>
<evidence type="ECO:0000256" key="1">
    <source>
        <dbReference type="ARBA" id="ARBA00004141"/>
    </source>
</evidence>
<dbReference type="InterPro" id="IPR050327">
    <property type="entry name" value="Proton-linked_MCT"/>
</dbReference>
<dbReference type="InterPro" id="IPR036259">
    <property type="entry name" value="MFS_trans_sf"/>
</dbReference>
<dbReference type="EMBL" id="CAIIXF020000004">
    <property type="protein sequence ID" value="CAH1781714.1"/>
    <property type="molecule type" value="Genomic_DNA"/>
</dbReference>
<dbReference type="AlphaFoldDB" id="A0A8J1V1K0"/>
<dbReference type="Proteomes" id="UP000749559">
    <property type="component" value="Unassembled WGS sequence"/>
</dbReference>
<accession>A0A8J1V1K0</accession>
<protein>
    <submittedName>
        <fullName evidence="4">Uncharacterized protein</fullName>
    </submittedName>
</protein>
<feature type="transmembrane region" description="Helical" evidence="3">
    <location>
        <begin position="527"/>
        <end position="553"/>
    </location>
</feature>
<feature type="transmembrane region" description="Helical" evidence="3">
    <location>
        <begin position="105"/>
        <end position="124"/>
    </location>
</feature>
<dbReference type="PANTHER" id="PTHR11360:SF284">
    <property type="entry name" value="EG:103B4.3 PROTEIN-RELATED"/>
    <property type="match status" value="1"/>
</dbReference>
<dbReference type="InterPro" id="IPR011701">
    <property type="entry name" value="MFS"/>
</dbReference>
<dbReference type="Gene3D" id="1.20.1250.20">
    <property type="entry name" value="MFS general substrate transporter like domains"/>
    <property type="match status" value="2"/>
</dbReference>
<feature type="transmembrane region" description="Helical" evidence="3">
    <location>
        <begin position="136"/>
        <end position="155"/>
    </location>
</feature>
<feature type="region of interest" description="Disordered" evidence="2">
    <location>
        <begin position="1"/>
        <end position="50"/>
    </location>
</feature>
<feature type="transmembrane region" description="Helical" evidence="3">
    <location>
        <begin position="592"/>
        <end position="614"/>
    </location>
</feature>
<gene>
    <name evidence="4" type="ORF">OFUS_LOCUS8260</name>
</gene>
<sequence length="623" mass="68782">MVYKFRMERSYDNKDGVQDDGISTVDVKDEKDTERGIEEHSKAPRETDELLEEDGDYSKIPIDRGYAWFVVLGCFLMNILFVGTFKSVGILFVEILEIFEVSTSLAVWMIALYGTVWAATAPFAAGFSRRYTNRAVVMFGGFFSGIGCILAAVSPNIGLVILFYGFVCGLGIGLVYGPSLVMVALYFEKRRAISNAIAVTGGAIGSLAMPPLLRVLLDQYGYKNAMLILGALMFNIIVSGALYRPLSFYTERKNSYKCKDSNKDGTVYQNQDGSMCVEPGSVSHLYTNIESNDYKEGGSVDAMPNVLNKRLLLNRQNSVSMPQINQSTERQKIHIQEDEPNLKKISTSFAHLAWEYGSNLSIIDASLQSLATRKQYLHRHLVVDSTTGNMNSESGDEDRTITKSSGCLQHLNCCGSSTNKDQPPLFDCKLMKNTIFLIFSIAMFLANCAYSNQFIFLPPYCNDEGISKNWTAIVMSVIGVGDFVGRIVCGLIADTKVIKPSTMMAITLIIPGVFSILLPFIKFDGVFFLAASVFGFFGGAFIALMAVVLVDWLGKEKLSAGFGQMLIFFGLAYLLTTPVIGTIRQYLGSYDIPYIMFGIFDILAGLLILSEVYIRKTITPTGQ</sequence>
<dbReference type="InterPro" id="IPR020846">
    <property type="entry name" value="MFS_dom"/>
</dbReference>